<accession>A0A6V8KCL2</accession>
<comment type="similarity">
    <text evidence="1">Belongs to the universal stress protein A family.</text>
</comment>
<dbReference type="EMBL" id="BLPF01000002">
    <property type="protein sequence ID" value="GFJ81190.1"/>
    <property type="molecule type" value="Genomic_DNA"/>
</dbReference>
<keyword evidence="4" id="KW-1185">Reference proteome</keyword>
<dbReference type="RefSeq" id="WP_173060015.1">
    <property type="nucleotide sequence ID" value="NZ_BAABGO010000060.1"/>
</dbReference>
<dbReference type="InterPro" id="IPR006016">
    <property type="entry name" value="UspA"/>
</dbReference>
<dbReference type="Gene3D" id="3.40.50.620">
    <property type="entry name" value="HUPs"/>
    <property type="match status" value="2"/>
</dbReference>
<dbReference type="PANTHER" id="PTHR31964">
    <property type="entry name" value="ADENINE NUCLEOTIDE ALPHA HYDROLASES-LIKE SUPERFAMILY PROTEIN"/>
    <property type="match status" value="1"/>
</dbReference>
<evidence type="ECO:0000313" key="4">
    <source>
        <dbReference type="Proteomes" id="UP000482800"/>
    </source>
</evidence>
<dbReference type="PRINTS" id="PR01438">
    <property type="entry name" value="UNVRSLSTRESS"/>
</dbReference>
<protein>
    <submittedName>
        <fullName evidence="3">Universal stress protein</fullName>
    </submittedName>
</protein>
<reference evidence="3 4" key="1">
    <citation type="submission" date="2020-03" db="EMBL/GenBank/DDBJ databases">
        <title>Whole genome shotgun sequence of Phytohabitans houttuyneae NBRC 108639.</title>
        <authorList>
            <person name="Komaki H."/>
            <person name="Tamura T."/>
        </authorList>
    </citation>
    <scope>NUCLEOTIDE SEQUENCE [LARGE SCALE GENOMIC DNA]</scope>
    <source>
        <strain evidence="3 4">NBRC 108639</strain>
    </source>
</reference>
<evidence type="ECO:0000313" key="3">
    <source>
        <dbReference type="EMBL" id="GFJ81190.1"/>
    </source>
</evidence>
<dbReference type="SUPFAM" id="SSF52402">
    <property type="entry name" value="Adenine nucleotide alpha hydrolases-like"/>
    <property type="match status" value="2"/>
</dbReference>
<organism evidence="3 4">
    <name type="scientific">Phytohabitans houttuyneae</name>
    <dbReference type="NCBI Taxonomy" id="1076126"/>
    <lineage>
        <taxon>Bacteria</taxon>
        <taxon>Bacillati</taxon>
        <taxon>Actinomycetota</taxon>
        <taxon>Actinomycetes</taxon>
        <taxon>Micromonosporales</taxon>
        <taxon>Micromonosporaceae</taxon>
    </lineage>
</organism>
<dbReference type="PANTHER" id="PTHR31964:SF113">
    <property type="entry name" value="USPA DOMAIN-CONTAINING PROTEIN"/>
    <property type="match status" value="1"/>
</dbReference>
<dbReference type="AlphaFoldDB" id="A0A6V8KCL2"/>
<name>A0A6V8KCL2_9ACTN</name>
<dbReference type="InterPro" id="IPR006015">
    <property type="entry name" value="Universal_stress_UspA"/>
</dbReference>
<sequence length="299" mass="30160">MSDLVVVGVDGSVESDAAVRWAAARVQHHGGRLRLVHAHPAPMAVPAIPFFAADPASEGDLADYLRAGEAVLKAARQVAGDRVDAAAVTTDLEPGGASAVLVDASTKADLVVVGSRGHGGFAGLLLGSVSSQLATHAHCPTVVVRGQAPSDGAVVVGVDGSEPSNAAVAFAFAEASRLGARLVAVHAWSVPLPTGPAEAAAMLSSGYNRERYEQAAQQVLAGALRPGRERYPDLPVEARTVEANAADALLAADERPAMVVVGSRGHGGFAGLLLGSTSQSVLHHASCPVAVIRPAAAGD</sequence>
<comment type="caution">
    <text evidence="3">The sequence shown here is derived from an EMBL/GenBank/DDBJ whole genome shotgun (WGS) entry which is preliminary data.</text>
</comment>
<proteinExistence type="inferred from homology"/>
<reference evidence="3 4" key="2">
    <citation type="submission" date="2020-03" db="EMBL/GenBank/DDBJ databases">
        <authorList>
            <person name="Ichikawa N."/>
            <person name="Kimura A."/>
            <person name="Kitahashi Y."/>
            <person name="Uohara A."/>
        </authorList>
    </citation>
    <scope>NUCLEOTIDE SEQUENCE [LARGE SCALE GENOMIC DNA]</scope>
    <source>
        <strain evidence="3 4">NBRC 108639</strain>
    </source>
</reference>
<dbReference type="Proteomes" id="UP000482800">
    <property type="component" value="Unassembled WGS sequence"/>
</dbReference>
<gene>
    <name evidence="3" type="ORF">Phou_053700</name>
</gene>
<dbReference type="Pfam" id="PF00582">
    <property type="entry name" value="Usp"/>
    <property type="match status" value="2"/>
</dbReference>
<evidence type="ECO:0000259" key="2">
    <source>
        <dbReference type="Pfam" id="PF00582"/>
    </source>
</evidence>
<evidence type="ECO:0000256" key="1">
    <source>
        <dbReference type="ARBA" id="ARBA00008791"/>
    </source>
</evidence>
<feature type="domain" description="UspA" evidence="2">
    <location>
        <begin position="154"/>
        <end position="293"/>
    </location>
</feature>
<dbReference type="InterPro" id="IPR014729">
    <property type="entry name" value="Rossmann-like_a/b/a_fold"/>
</dbReference>
<feature type="domain" description="UspA" evidence="2">
    <location>
        <begin position="3"/>
        <end position="145"/>
    </location>
</feature>